<accession>A0A7W8E3G3</accession>
<protein>
    <submittedName>
        <fullName evidence="3">Glyoxylase-like metal-dependent hydrolase (Beta-lactamase superfamily II)</fullName>
    </submittedName>
</protein>
<gene>
    <name evidence="3" type="ORF">HDF16_002142</name>
</gene>
<keyword evidence="3" id="KW-0378">Hydrolase</keyword>
<dbReference type="EMBL" id="JACHIP010000003">
    <property type="protein sequence ID" value="MBB5057436.1"/>
    <property type="molecule type" value="Genomic_DNA"/>
</dbReference>
<dbReference type="Proteomes" id="UP000540989">
    <property type="component" value="Unassembled WGS sequence"/>
</dbReference>
<reference evidence="3 4" key="1">
    <citation type="submission" date="2020-08" db="EMBL/GenBank/DDBJ databases">
        <title>Genomic Encyclopedia of Type Strains, Phase IV (KMG-V): Genome sequencing to study the core and pangenomes of soil and plant-associated prokaryotes.</title>
        <authorList>
            <person name="Whitman W."/>
        </authorList>
    </citation>
    <scope>NUCLEOTIDE SEQUENCE [LARGE SCALE GENOMIC DNA]</scope>
    <source>
        <strain evidence="3 4">M8UP14</strain>
    </source>
</reference>
<dbReference type="InterPro" id="IPR001279">
    <property type="entry name" value="Metallo-B-lactamas"/>
</dbReference>
<dbReference type="Gene3D" id="3.60.15.10">
    <property type="entry name" value="Ribonuclease Z/Hydroxyacylglutathione hydrolase-like"/>
    <property type="match status" value="1"/>
</dbReference>
<dbReference type="CDD" id="cd16282">
    <property type="entry name" value="metallo-hydrolase-like_MBL-fold"/>
    <property type="match status" value="1"/>
</dbReference>
<dbReference type="GO" id="GO:0016787">
    <property type="term" value="F:hydrolase activity"/>
    <property type="evidence" value="ECO:0007669"/>
    <property type="project" value="UniProtKB-KW"/>
</dbReference>
<dbReference type="Pfam" id="PF00753">
    <property type="entry name" value="Lactamase_B"/>
    <property type="match status" value="1"/>
</dbReference>
<dbReference type="SMART" id="SM00849">
    <property type="entry name" value="Lactamase_B"/>
    <property type="match status" value="1"/>
</dbReference>
<dbReference type="InterPro" id="IPR050855">
    <property type="entry name" value="NDM-1-like"/>
</dbReference>
<dbReference type="PANTHER" id="PTHR42951">
    <property type="entry name" value="METALLO-BETA-LACTAMASE DOMAIN-CONTAINING"/>
    <property type="match status" value="1"/>
</dbReference>
<evidence type="ECO:0000259" key="2">
    <source>
        <dbReference type="SMART" id="SM00849"/>
    </source>
</evidence>
<evidence type="ECO:0000256" key="1">
    <source>
        <dbReference type="ARBA" id="ARBA00005250"/>
    </source>
</evidence>
<dbReference type="SUPFAM" id="SSF56281">
    <property type="entry name" value="Metallo-hydrolase/oxidoreductase"/>
    <property type="match status" value="1"/>
</dbReference>
<dbReference type="PROSITE" id="PS51318">
    <property type="entry name" value="TAT"/>
    <property type="match status" value="1"/>
</dbReference>
<sequence length="320" mass="34472">MNERSRFSSRRGFLKTTAAAMAGVVFCGRERSASAQRAAITAAQMRAAGSTAKITVVPLRAGVSVLMGSGGNILVTSGPDGKLAVDSGFATSQPQIERALLSVSAEPLRHLINTHWHYDHTDGNEWMHKAGARILAQAKTRTRMSSRQVIPAFDAVLPPSPAGALPTVVFEEDEAVRINGSSIHLRRYTPAHTDTDISVFFPEANVLHSGDTWFHGYYPFIDYDSGGSIHGMLTAATENLSLADEKTIVVPGHGEVGNRRDLVEFREMLRSVQDKVAVQKKAGKPLAAVIASKPTSEFDAKWGGGFITPELFVGLVYRGS</sequence>
<feature type="domain" description="Metallo-beta-lactamase" evidence="2">
    <location>
        <begin position="70"/>
        <end position="253"/>
    </location>
</feature>
<name>A0A7W8E3G3_9BACT</name>
<evidence type="ECO:0000313" key="4">
    <source>
        <dbReference type="Proteomes" id="UP000540989"/>
    </source>
</evidence>
<evidence type="ECO:0000313" key="3">
    <source>
        <dbReference type="EMBL" id="MBB5057436.1"/>
    </source>
</evidence>
<proteinExistence type="inferred from homology"/>
<organism evidence="3 4">
    <name type="scientific">Granulicella aggregans</name>
    <dbReference type="NCBI Taxonomy" id="474949"/>
    <lineage>
        <taxon>Bacteria</taxon>
        <taxon>Pseudomonadati</taxon>
        <taxon>Acidobacteriota</taxon>
        <taxon>Terriglobia</taxon>
        <taxon>Terriglobales</taxon>
        <taxon>Acidobacteriaceae</taxon>
        <taxon>Granulicella</taxon>
    </lineage>
</organism>
<dbReference type="PANTHER" id="PTHR42951:SF4">
    <property type="entry name" value="ACYL-COENZYME A THIOESTERASE MBLAC2"/>
    <property type="match status" value="1"/>
</dbReference>
<comment type="caution">
    <text evidence="3">The sequence shown here is derived from an EMBL/GenBank/DDBJ whole genome shotgun (WGS) entry which is preliminary data.</text>
</comment>
<dbReference type="RefSeq" id="WP_221312670.1">
    <property type="nucleotide sequence ID" value="NZ_JACHIP010000003.1"/>
</dbReference>
<dbReference type="InterPro" id="IPR006311">
    <property type="entry name" value="TAT_signal"/>
</dbReference>
<comment type="similarity">
    <text evidence="1">Belongs to the metallo-beta-lactamase superfamily. Class-B beta-lactamase family.</text>
</comment>
<dbReference type="InterPro" id="IPR036866">
    <property type="entry name" value="RibonucZ/Hydroxyglut_hydro"/>
</dbReference>
<keyword evidence="4" id="KW-1185">Reference proteome</keyword>
<dbReference type="GO" id="GO:0017001">
    <property type="term" value="P:antibiotic catabolic process"/>
    <property type="evidence" value="ECO:0007669"/>
    <property type="project" value="UniProtKB-ARBA"/>
</dbReference>
<dbReference type="AlphaFoldDB" id="A0A7W8E3G3"/>